<comment type="caution">
    <text evidence="2">The sequence shown here is derived from an EMBL/GenBank/DDBJ whole genome shotgun (WGS) entry which is preliminary data.</text>
</comment>
<keyword evidence="3" id="KW-1185">Reference proteome</keyword>
<evidence type="ECO:0000313" key="3">
    <source>
        <dbReference type="Proteomes" id="UP000070121"/>
    </source>
</evidence>
<protein>
    <recommendedName>
        <fullName evidence="1">Amidase domain-containing protein</fullName>
    </recommendedName>
</protein>
<dbReference type="Gene3D" id="3.90.1300.10">
    <property type="entry name" value="Amidase signature (AS) domain"/>
    <property type="match status" value="1"/>
</dbReference>
<dbReference type="OrthoDB" id="566138at2759"/>
<proteinExistence type="predicted"/>
<name>A0A135SPZ0_9PEZI</name>
<dbReference type="InterPro" id="IPR023631">
    <property type="entry name" value="Amidase_dom"/>
</dbReference>
<dbReference type="AlphaFoldDB" id="A0A135SPZ0"/>
<evidence type="ECO:0000259" key="1">
    <source>
        <dbReference type="Pfam" id="PF01425"/>
    </source>
</evidence>
<dbReference type="SUPFAM" id="SSF75304">
    <property type="entry name" value="Amidase signature (AS) enzymes"/>
    <property type="match status" value="1"/>
</dbReference>
<dbReference type="EMBL" id="JFFI01002299">
    <property type="protein sequence ID" value="KXH37983.1"/>
    <property type="molecule type" value="Genomic_DNA"/>
</dbReference>
<dbReference type="Proteomes" id="UP000070121">
    <property type="component" value="Unassembled WGS sequence"/>
</dbReference>
<feature type="domain" description="Amidase" evidence="1">
    <location>
        <begin position="46"/>
        <end position="180"/>
    </location>
</feature>
<evidence type="ECO:0000313" key="2">
    <source>
        <dbReference type="EMBL" id="KXH37983.1"/>
    </source>
</evidence>
<sequence length="285" mass="30200">MAVLNIVEASIENLQNALTSGSITSVELVARLLRSMSTYDCRGLALNSIPILNNTLFEQAAKSDERRASEVIPTGIPCMVKDSYKVKGMVAATGSPAFEHLVSNEDAFLVKLIQDAGGVLIGRTNMPAMACGGMQRGIWGRAENPYNPDYLAAAFASGSSNGSAVSTAASFAAFGLGGETDLFIQSRQLAVVSNMRRTSTSYQKHEDMLTLLDVIAAPDPVAKGDLWREQSSVQLPQPWGDRPASFQDLASSDSLSGLRIAVPEIFLGGPVPEGAKPVHTSQAVI</sequence>
<dbReference type="Pfam" id="PF01425">
    <property type="entry name" value="Amidase"/>
    <property type="match status" value="1"/>
</dbReference>
<accession>A0A135SPZ0</accession>
<dbReference type="PANTHER" id="PTHR42678">
    <property type="entry name" value="AMIDASE"/>
    <property type="match status" value="1"/>
</dbReference>
<organism evidence="2 3">
    <name type="scientific">Colletotrichum salicis</name>
    <dbReference type="NCBI Taxonomy" id="1209931"/>
    <lineage>
        <taxon>Eukaryota</taxon>
        <taxon>Fungi</taxon>
        <taxon>Dikarya</taxon>
        <taxon>Ascomycota</taxon>
        <taxon>Pezizomycotina</taxon>
        <taxon>Sordariomycetes</taxon>
        <taxon>Hypocreomycetidae</taxon>
        <taxon>Glomerellales</taxon>
        <taxon>Glomerellaceae</taxon>
        <taxon>Colletotrichum</taxon>
        <taxon>Colletotrichum acutatum species complex</taxon>
    </lineage>
</organism>
<dbReference type="STRING" id="1209931.A0A135SPZ0"/>
<dbReference type="PANTHER" id="PTHR42678:SF11">
    <property type="entry name" value="AMIDASE FAMILY PROTEIN"/>
    <property type="match status" value="1"/>
</dbReference>
<reference evidence="2 3" key="1">
    <citation type="submission" date="2014-02" db="EMBL/GenBank/DDBJ databases">
        <title>The genome sequence of Colletotrichum salicis CBS 607.94.</title>
        <authorList>
            <person name="Baroncelli R."/>
            <person name="Thon M.R."/>
        </authorList>
    </citation>
    <scope>NUCLEOTIDE SEQUENCE [LARGE SCALE GENOMIC DNA]</scope>
    <source>
        <strain evidence="2 3">CBS 607.94</strain>
    </source>
</reference>
<gene>
    <name evidence="2" type="ORF">CSAL01_07914</name>
</gene>
<dbReference type="InterPro" id="IPR036928">
    <property type="entry name" value="AS_sf"/>
</dbReference>